<dbReference type="Gramene" id="RZC51425">
    <property type="protein sequence ID" value="RZC51425"/>
    <property type="gene ID" value="C5167_019850"/>
</dbReference>
<dbReference type="AlphaFoldDB" id="A0A4Y7IVJ8"/>
<dbReference type="PANTHER" id="PTHR33116:SF86">
    <property type="entry name" value="REVERSE TRANSCRIPTASE DOMAIN-CONTAINING PROTEIN"/>
    <property type="match status" value="1"/>
</dbReference>
<name>A0A4Y7IVJ8_PAPSO</name>
<evidence type="ECO:0008006" key="3">
    <source>
        <dbReference type="Google" id="ProtNLM"/>
    </source>
</evidence>
<dbReference type="Proteomes" id="UP000316621">
    <property type="component" value="Chromosome 2"/>
</dbReference>
<reference evidence="1 2" key="1">
    <citation type="journal article" date="2018" name="Science">
        <title>The opium poppy genome and morphinan production.</title>
        <authorList>
            <person name="Guo L."/>
            <person name="Winzer T."/>
            <person name="Yang X."/>
            <person name="Li Y."/>
            <person name="Ning Z."/>
            <person name="He Z."/>
            <person name="Teodor R."/>
            <person name="Lu Y."/>
            <person name="Bowser T.A."/>
            <person name="Graham I.A."/>
            <person name="Ye K."/>
        </authorList>
    </citation>
    <scope>NUCLEOTIDE SEQUENCE [LARGE SCALE GENOMIC DNA]</scope>
    <source>
        <strain evidence="2">cv. HN1</strain>
        <tissue evidence="1">Leaves</tissue>
    </source>
</reference>
<dbReference type="OMA" id="LMFGRAN"/>
<protein>
    <recommendedName>
        <fullName evidence="3">Reverse transcriptase domain-containing protein</fullName>
    </recommendedName>
</protein>
<organism evidence="1 2">
    <name type="scientific">Papaver somniferum</name>
    <name type="common">Opium poppy</name>
    <dbReference type="NCBI Taxonomy" id="3469"/>
    <lineage>
        <taxon>Eukaryota</taxon>
        <taxon>Viridiplantae</taxon>
        <taxon>Streptophyta</taxon>
        <taxon>Embryophyta</taxon>
        <taxon>Tracheophyta</taxon>
        <taxon>Spermatophyta</taxon>
        <taxon>Magnoliopsida</taxon>
        <taxon>Ranunculales</taxon>
        <taxon>Papaveraceae</taxon>
        <taxon>Papaveroideae</taxon>
        <taxon>Papaver</taxon>
    </lineage>
</organism>
<accession>A0A4Y7IVJ8</accession>
<proteinExistence type="predicted"/>
<dbReference type="EMBL" id="CM010716">
    <property type="protein sequence ID" value="RZC51425.1"/>
    <property type="molecule type" value="Genomic_DNA"/>
</dbReference>
<evidence type="ECO:0000313" key="2">
    <source>
        <dbReference type="Proteomes" id="UP000316621"/>
    </source>
</evidence>
<dbReference type="PANTHER" id="PTHR33116">
    <property type="entry name" value="REVERSE TRANSCRIPTASE ZINC-BINDING DOMAIN-CONTAINING PROTEIN-RELATED-RELATED"/>
    <property type="match status" value="1"/>
</dbReference>
<sequence>MFGDDVMLFGNTNDTTINSITEILQHYYNVSGQLVNYNKSSIHFSKSVSDERSNEITTILGVSRMSKDDKYLGLLQQIFDPFTATQINNIQIHKEAENNEESVDHLLLHCSTAQPIWFASPLGLRLQEDHHLTLGNLVEQWLTCQDNEYSFAMGATTSWALWKARNELVFDNK</sequence>
<evidence type="ECO:0000313" key="1">
    <source>
        <dbReference type="EMBL" id="RZC51425.1"/>
    </source>
</evidence>
<gene>
    <name evidence="1" type="ORF">C5167_019850</name>
</gene>
<keyword evidence="2" id="KW-1185">Reference proteome</keyword>